<gene>
    <name evidence="2" type="ORF">SAMN04487969_102218</name>
</gene>
<feature type="domain" description="ATPase AAA-type core" evidence="1">
    <location>
        <begin position="216"/>
        <end position="339"/>
    </location>
</feature>
<dbReference type="InterPro" id="IPR003959">
    <property type="entry name" value="ATPase_AAA_core"/>
</dbReference>
<dbReference type="EMBL" id="FONN01000002">
    <property type="protein sequence ID" value="SFE37504.1"/>
    <property type="molecule type" value="Genomic_DNA"/>
</dbReference>
<dbReference type="GO" id="GO:0005524">
    <property type="term" value="F:ATP binding"/>
    <property type="evidence" value="ECO:0007669"/>
    <property type="project" value="InterPro"/>
</dbReference>
<dbReference type="AlphaFoldDB" id="A0A1I2A082"/>
<dbReference type="InterPro" id="IPR051396">
    <property type="entry name" value="Bact_Antivir_Def_Nuclease"/>
</dbReference>
<dbReference type="Proteomes" id="UP000183410">
    <property type="component" value="Unassembled WGS sequence"/>
</dbReference>
<keyword evidence="3" id="KW-1185">Reference proteome</keyword>
<dbReference type="SUPFAM" id="SSF52540">
    <property type="entry name" value="P-loop containing nucleoside triphosphate hydrolases"/>
    <property type="match status" value="1"/>
</dbReference>
<dbReference type="InterPro" id="IPR027417">
    <property type="entry name" value="P-loop_NTPase"/>
</dbReference>
<dbReference type="Gene3D" id="3.40.50.300">
    <property type="entry name" value="P-loop containing nucleotide triphosphate hydrolases"/>
    <property type="match status" value="1"/>
</dbReference>
<dbReference type="PANTHER" id="PTHR43581:SF2">
    <property type="entry name" value="EXCINUCLEASE ATPASE SUBUNIT"/>
    <property type="match status" value="1"/>
</dbReference>
<reference evidence="3" key="1">
    <citation type="submission" date="2016-10" db="EMBL/GenBank/DDBJ databases">
        <authorList>
            <person name="Varghese N."/>
            <person name="Submissions S."/>
        </authorList>
    </citation>
    <scope>NUCLEOTIDE SEQUENCE [LARGE SCALE GENOMIC DNA]</scope>
    <source>
        <strain evidence="3">CGMCC 1.10223</strain>
    </source>
</reference>
<accession>A0A1I2A082</accession>
<dbReference type="Pfam" id="PF13304">
    <property type="entry name" value="AAA_21"/>
    <property type="match status" value="1"/>
</dbReference>
<proteinExistence type="predicted"/>
<dbReference type="PANTHER" id="PTHR43581">
    <property type="entry name" value="ATP/GTP PHOSPHATASE"/>
    <property type="match status" value="1"/>
</dbReference>
<evidence type="ECO:0000259" key="1">
    <source>
        <dbReference type="Pfam" id="PF13304"/>
    </source>
</evidence>
<name>A0A1I2A082_9BACL</name>
<dbReference type="GO" id="GO:0016887">
    <property type="term" value="F:ATP hydrolysis activity"/>
    <property type="evidence" value="ECO:0007669"/>
    <property type="project" value="InterPro"/>
</dbReference>
<dbReference type="OrthoDB" id="994504at2"/>
<evidence type="ECO:0000313" key="3">
    <source>
        <dbReference type="Proteomes" id="UP000183410"/>
    </source>
</evidence>
<protein>
    <submittedName>
        <fullName evidence="2">AAA domain-containing protein, putative AbiEii toxin, Type IV TA system</fullName>
    </submittedName>
</protein>
<sequence length="388" mass="44105">MIKLKLISFSYINKETNWKLNQLEFDSLTLLVGATGVGKTKILKALTSLKDLALGETTSQIDNIHFSITFEELGVLYLWEGETESTLPYDTTGFDALNENSLSFGFAFEKLSIIHPNLDQETLFKRTRTDLTFTNGKAAPKIALNKSCIGIFSEEDTIKPVYTAFKKIVLFDFEASRDIVFKSKSVPNLKKAEPELDSELYNELLTYLKNINAPIVAKLFIASFDFKDVVNKIKTEFNQVFDFITDIRFHLESSPNKEDSYVLQIYEDGVGWISSYDMSSGMLKTLLFLSLRYLEPKDSIILVDEFENSLGINCIDLFDFGSNRSSQYILTSHHPYIINKIPMNHWKIVSREAGTVIVKNASDYNLGKSRHDAFKQLINLAAYSEGRD</sequence>
<evidence type="ECO:0000313" key="2">
    <source>
        <dbReference type="EMBL" id="SFE37504.1"/>
    </source>
</evidence>
<organism evidence="2 3">
    <name type="scientific">Paenibacillus algorifonticola</name>
    <dbReference type="NCBI Taxonomy" id="684063"/>
    <lineage>
        <taxon>Bacteria</taxon>
        <taxon>Bacillati</taxon>
        <taxon>Bacillota</taxon>
        <taxon>Bacilli</taxon>
        <taxon>Bacillales</taxon>
        <taxon>Paenibacillaceae</taxon>
        <taxon>Paenibacillus</taxon>
    </lineage>
</organism>